<protein>
    <submittedName>
        <fullName evidence="2">FdtA/QdtA family cupin domain-containing protein</fullName>
    </submittedName>
</protein>
<proteinExistence type="predicted"/>
<dbReference type="InterPro" id="IPR011051">
    <property type="entry name" value="RmlC_Cupin_sf"/>
</dbReference>
<keyword evidence="3" id="KW-1185">Reference proteome</keyword>
<gene>
    <name evidence="2" type="ORF">ND528_14070</name>
</gene>
<dbReference type="CDD" id="cd20292">
    <property type="entry name" value="cupin_QdtA-like"/>
    <property type="match status" value="1"/>
</dbReference>
<dbReference type="Gene3D" id="2.60.120.10">
    <property type="entry name" value="Jelly Rolls"/>
    <property type="match status" value="1"/>
</dbReference>
<comment type="caution">
    <text evidence="2">The sequence shown here is derived from an EMBL/GenBank/DDBJ whole genome shotgun (WGS) entry which is preliminary data.</text>
</comment>
<reference evidence="2" key="1">
    <citation type="submission" date="2022-06" db="EMBL/GenBank/DDBJ databases">
        <title>De novo draft assembly of the Pseudomonas mercurotoleraris sp. nov., isolated from the plants rhizosphere.</title>
        <authorList>
            <person name="Robas M."/>
            <person name="Gonzalez D."/>
            <person name="Fernandez V.M."/>
            <person name="Luna L."/>
            <person name="Provanza A."/>
            <person name="Jimenez P.A."/>
        </authorList>
    </citation>
    <scope>NUCLEOTIDE SEQUENCE</scope>
    <source>
        <strain evidence="2">SAICEUPSM</strain>
    </source>
</reference>
<accession>A0ABT2XVI4</accession>
<evidence type="ECO:0000259" key="1">
    <source>
        <dbReference type="Pfam" id="PF05523"/>
    </source>
</evidence>
<evidence type="ECO:0000313" key="2">
    <source>
        <dbReference type="EMBL" id="MCV2222698.1"/>
    </source>
</evidence>
<evidence type="ECO:0000313" key="3">
    <source>
        <dbReference type="Proteomes" id="UP001063475"/>
    </source>
</evidence>
<dbReference type="SUPFAM" id="SSF51182">
    <property type="entry name" value="RmlC-like cupins"/>
    <property type="match status" value="1"/>
</dbReference>
<dbReference type="InterPro" id="IPR008894">
    <property type="entry name" value="QdtA_cupin_dom"/>
</dbReference>
<feature type="domain" description="Sugar 3,4-ketoisomerase QdtA cupin" evidence="1">
    <location>
        <begin position="2"/>
        <end position="125"/>
    </location>
</feature>
<dbReference type="EMBL" id="JAMSHA010000004">
    <property type="protein sequence ID" value="MCV2222698.1"/>
    <property type="molecule type" value="Genomic_DNA"/>
</dbReference>
<dbReference type="Pfam" id="PF05523">
    <property type="entry name" value="FdtA"/>
    <property type="match status" value="1"/>
</dbReference>
<dbReference type="Proteomes" id="UP001063475">
    <property type="component" value="Unassembled WGS sequence"/>
</dbReference>
<sequence>MDLKVIGDQRGSLIALEPGLNIPFAIKRVYYIYGTLPDVGRGYHAHRRLEQMAICVSGSCKMIIDDGITRREMRLDSANKALVIRNMIWREMHEFSSDCVLLVLASDYYDESDYIRDYDKFIKEVNDGKK</sequence>
<organism evidence="2 3">
    <name type="scientific">Pseudomonas mercuritolerans</name>
    <dbReference type="NCBI Taxonomy" id="2951809"/>
    <lineage>
        <taxon>Bacteria</taxon>
        <taxon>Pseudomonadati</taxon>
        <taxon>Pseudomonadota</taxon>
        <taxon>Gammaproteobacteria</taxon>
        <taxon>Pseudomonadales</taxon>
        <taxon>Pseudomonadaceae</taxon>
        <taxon>Pseudomonas</taxon>
    </lineage>
</organism>
<dbReference type="InterPro" id="IPR014710">
    <property type="entry name" value="RmlC-like_jellyroll"/>
</dbReference>
<name>A0ABT2XVI4_9PSED</name>